<sequence>MNRKTKKKTVKTVLSYLVIAVIGLVLLYPILWMFFAAFKTNDEIFGSTRLLASHYSLKNFIDGWKGSGTMTYATYFWNTFRLVIPVTLLTLVSSTLVAYGFARFNFPFKKALFSLLIATLMLPNAVIIIPRYTLFAKFGWIDTYIPFYALAALACYPFFIFMLVQFLRGIPRDLDESAYIDGCGTFRTLMQIILPLMKPSLFSAALFQFMWTYNDYFNSLIFINSGKKYTVSLALRLSLDSESVINWGKIMATSFVVVLPLILLFFMAQKYFVEGIATSGLKG</sequence>
<dbReference type="CDD" id="cd06261">
    <property type="entry name" value="TM_PBP2"/>
    <property type="match status" value="1"/>
</dbReference>
<keyword evidence="10" id="KW-1185">Reference proteome</keyword>
<keyword evidence="2 7" id="KW-0813">Transport</keyword>
<evidence type="ECO:0000256" key="6">
    <source>
        <dbReference type="ARBA" id="ARBA00023136"/>
    </source>
</evidence>
<proteinExistence type="inferred from homology"/>
<dbReference type="AlphaFoldDB" id="A0A2V3YFV1"/>
<dbReference type="InterPro" id="IPR000515">
    <property type="entry name" value="MetI-like"/>
</dbReference>
<dbReference type="GO" id="GO:0005886">
    <property type="term" value="C:plasma membrane"/>
    <property type="evidence" value="ECO:0007669"/>
    <property type="project" value="UniProtKB-SubCell"/>
</dbReference>
<evidence type="ECO:0000256" key="7">
    <source>
        <dbReference type="RuleBase" id="RU363032"/>
    </source>
</evidence>
<evidence type="ECO:0000256" key="4">
    <source>
        <dbReference type="ARBA" id="ARBA00022692"/>
    </source>
</evidence>
<gene>
    <name evidence="9" type="ORF">DFR60_101485</name>
</gene>
<evidence type="ECO:0000256" key="5">
    <source>
        <dbReference type="ARBA" id="ARBA00022989"/>
    </source>
</evidence>
<dbReference type="Proteomes" id="UP000248057">
    <property type="component" value="Unassembled WGS sequence"/>
</dbReference>
<keyword evidence="5 7" id="KW-1133">Transmembrane helix</keyword>
<feature type="transmembrane region" description="Helical" evidence="7">
    <location>
        <begin position="12"/>
        <end position="35"/>
    </location>
</feature>
<dbReference type="InterPro" id="IPR035906">
    <property type="entry name" value="MetI-like_sf"/>
</dbReference>
<evidence type="ECO:0000313" key="10">
    <source>
        <dbReference type="Proteomes" id="UP000248057"/>
    </source>
</evidence>
<evidence type="ECO:0000313" key="9">
    <source>
        <dbReference type="EMBL" id="PXX57177.1"/>
    </source>
</evidence>
<keyword evidence="3" id="KW-1003">Cell membrane</keyword>
<feature type="transmembrane region" description="Helical" evidence="7">
    <location>
        <begin position="244"/>
        <end position="266"/>
    </location>
</feature>
<dbReference type="Gene3D" id="1.10.3720.10">
    <property type="entry name" value="MetI-like"/>
    <property type="match status" value="1"/>
</dbReference>
<dbReference type="PROSITE" id="PS50928">
    <property type="entry name" value="ABC_TM1"/>
    <property type="match status" value="1"/>
</dbReference>
<accession>A0A2V3YFV1</accession>
<name>A0A2V3YFV1_9FIRM</name>
<dbReference type="PANTHER" id="PTHR43744">
    <property type="entry name" value="ABC TRANSPORTER PERMEASE PROTEIN MG189-RELATED-RELATED"/>
    <property type="match status" value="1"/>
</dbReference>
<dbReference type="Pfam" id="PF00528">
    <property type="entry name" value="BPD_transp_1"/>
    <property type="match status" value="1"/>
</dbReference>
<dbReference type="SUPFAM" id="SSF161098">
    <property type="entry name" value="MetI-like"/>
    <property type="match status" value="1"/>
</dbReference>
<evidence type="ECO:0000256" key="2">
    <source>
        <dbReference type="ARBA" id="ARBA00022448"/>
    </source>
</evidence>
<comment type="subcellular location">
    <subcellularLocation>
        <location evidence="1 7">Cell membrane</location>
        <topology evidence="1 7">Multi-pass membrane protein</topology>
    </subcellularLocation>
</comment>
<feature type="transmembrane region" description="Helical" evidence="7">
    <location>
        <begin position="145"/>
        <end position="167"/>
    </location>
</feature>
<comment type="similarity">
    <text evidence="7">Belongs to the binding-protein-dependent transport system permease family.</text>
</comment>
<feature type="transmembrane region" description="Helical" evidence="7">
    <location>
        <begin position="113"/>
        <end position="133"/>
    </location>
</feature>
<feature type="domain" description="ABC transmembrane type-1" evidence="8">
    <location>
        <begin position="76"/>
        <end position="268"/>
    </location>
</feature>
<dbReference type="EMBL" id="QJKD01000001">
    <property type="protein sequence ID" value="PXX57177.1"/>
    <property type="molecule type" value="Genomic_DNA"/>
</dbReference>
<evidence type="ECO:0000256" key="1">
    <source>
        <dbReference type="ARBA" id="ARBA00004651"/>
    </source>
</evidence>
<dbReference type="RefSeq" id="WP_110321452.1">
    <property type="nucleotide sequence ID" value="NZ_JAQETU010000002.1"/>
</dbReference>
<keyword evidence="4 7" id="KW-0812">Transmembrane</keyword>
<comment type="caution">
    <text evidence="9">The sequence shown here is derived from an EMBL/GenBank/DDBJ whole genome shotgun (WGS) entry which is preliminary data.</text>
</comment>
<keyword evidence="6 7" id="KW-0472">Membrane</keyword>
<feature type="transmembrane region" description="Helical" evidence="7">
    <location>
        <begin position="188"/>
        <end position="211"/>
    </location>
</feature>
<dbReference type="PANTHER" id="PTHR43744:SF6">
    <property type="entry name" value="ABC TRANSPORTER PERMEASE PROTEIN YESQ-RELATED"/>
    <property type="match status" value="1"/>
</dbReference>
<dbReference type="GO" id="GO:0055085">
    <property type="term" value="P:transmembrane transport"/>
    <property type="evidence" value="ECO:0007669"/>
    <property type="project" value="InterPro"/>
</dbReference>
<organism evidence="9 10">
    <name type="scientific">Hungatella effluvii</name>
    <dbReference type="NCBI Taxonomy" id="1096246"/>
    <lineage>
        <taxon>Bacteria</taxon>
        <taxon>Bacillati</taxon>
        <taxon>Bacillota</taxon>
        <taxon>Clostridia</taxon>
        <taxon>Lachnospirales</taxon>
        <taxon>Lachnospiraceae</taxon>
        <taxon>Hungatella</taxon>
    </lineage>
</organism>
<protein>
    <submittedName>
        <fullName evidence="9">Oligogalacturonide transport system permease protein</fullName>
    </submittedName>
</protein>
<feature type="transmembrane region" description="Helical" evidence="7">
    <location>
        <begin position="82"/>
        <end position="101"/>
    </location>
</feature>
<evidence type="ECO:0000259" key="8">
    <source>
        <dbReference type="PROSITE" id="PS50928"/>
    </source>
</evidence>
<reference evidence="9 10" key="1">
    <citation type="submission" date="2018-05" db="EMBL/GenBank/DDBJ databases">
        <title>Genomic Encyclopedia of Type Strains, Phase IV (KMG-IV): sequencing the most valuable type-strain genomes for metagenomic binning, comparative biology and taxonomic classification.</title>
        <authorList>
            <person name="Goeker M."/>
        </authorList>
    </citation>
    <scope>NUCLEOTIDE SEQUENCE [LARGE SCALE GENOMIC DNA]</scope>
    <source>
        <strain evidence="9 10">DSM 24995</strain>
    </source>
</reference>
<evidence type="ECO:0000256" key="3">
    <source>
        <dbReference type="ARBA" id="ARBA00022475"/>
    </source>
</evidence>
<dbReference type="GeneID" id="86059830"/>